<reference evidence="1" key="1">
    <citation type="submission" date="2021-02" db="EMBL/GenBank/DDBJ databases">
        <authorList>
            <person name="Nowell W R."/>
        </authorList>
    </citation>
    <scope>NUCLEOTIDE SEQUENCE</scope>
</reference>
<dbReference type="Proteomes" id="UP000663889">
    <property type="component" value="Unassembled WGS sequence"/>
</dbReference>
<gene>
    <name evidence="1" type="ORF">SEV965_LOCUS28877</name>
</gene>
<proteinExistence type="predicted"/>
<dbReference type="EMBL" id="CAJNOU010002812">
    <property type="protein sequence ID" value="CAF1351247.1"/>
    <property type="molecule type" value="Genomic_DNA"/>
</dbReference>
<name>A0A815HFU6_9BILA</name>
<organism evidence="1 2">
    <name type="scientific">Rotaria sordida</name>
    <dbReference type="NCBI Taxonomy" id="392033"/>
    <lineage>
        <taxon>Eukaryota</taxon>
        <taxon>Metazoa</taxon>
        <taxon>Spiralia</taxon>
        <taxon>Gnathifera</taxon>
        <taxon>Rotifera</taxon>
        <taxon>Eurotatoria</taxon>
        <taxon>Bdelloidea</taxon>
        <taxon>Philodinida</taxon>
        <taxon>Philodinidae</taxon>
        <taxon>Rotaria</taxon>
    </lineage>
</organism>
<evidence type="ECO:0000313" key="2">
    <source>
        <dbReference type="Proteomes" id="UP000663889"/>
    </source>
</evidence>
<sequence length="71" mass="8087">MTKDSYVPLSLIVNAVQDSLVVELNDKCIVHCRNDPDRWPLTIDVNNHLTALNPDVPVFNPEKFGRMKIKV</sequence>
<dbReference type="AlphaFoldDB" id="A0A815HFU6"/>
<accession>A0A815HFU6</accession>
<comment type="caution">
    <text evidence="1">The sequence shown here is derived from an EMBL/GenBank/DDBJ whole genome shotgun (WGS) entry which is preliminary data.</text>
</comment>
<evidence type="ECO:0000313" key="1">
    <source>
        <dbReference type="EMBL" id="CAF1351247.1"/>
    </source>
</evidence>
<protein>
    <submittedName>
        <fullName evidence="1">Uncharacterized protein</fullName>
    </submittedName>
</protein>